<evidence type="ECO:0000256" key="1">
    <source>
        <dbReference type="SAM" id="MobiDB-lite"/>
    </source>
</evidence>
<keyword evidence="4" id="KW-1185">Reference proteome</keyword>
<protein>
    <submittedName>
        <fullName evidence="3">Helix-turn-helix transcriptional regulator</fullName>
    </submittedName>
</protein>
<proteinExistence type="predicted"/>
<dbReference type="InterPro" id="IPR005149">
    <property type="entry name" value="Tscrpt_reg_PadR_N"/>
</dbReference>
<dbReference type="AlphaFoldDB" id="A0A930Y8T4"/>
<dbReference type="Pfam" id="PF03551">
    <property type="entry name" value="PadR"/>
    <property type="match status" value="1"/>
</dbReference>
<feature type="region of interest" description="Disordered" evidence="1">
    <location>
        <begin position="1"/>
        <end position="33"/>
    </location>
</feature>
<dbReference type="EMBL" id="JADIVZ010000012">
    <property type="protein sequence ID" value="MBF4163447.1"/>
    <property type="molecule type" value="Genomic_DNA"/>
</dbReference>
<dbReference type="InterPro" id="IPR036388">
    <property type="entry name" value="WH-like_DNA-bd_sf"/>
</dbReference>
<comment type="caution">
    <text evidence="3">The sequence shown here is derived from an EMBL/GenBank/DDBJ whole genome shotgun (WGS) entry which is preliminary data.</text>
</comment>
<sequence length="189" mass="20970">MRPERDDHREHREPRGDKRGRGRHGGRRGRAPRGDVRSALLLLLAEEPMHGYELMHLVADRTRGAWTPSPGTIYPTLGDLEREGLVTMSDTSGRRVATLTPEGVDAVGVLRETGQDPFVRHERDESLGSLRSQLEQVHSAVREVGRNGTDAQRQAAVEILSTARRSIYLVLADEPVEGVDLVAADRDET</sequence>
<gene>
    <name evidence="3" type="ORF">ISG29_17300</name>
</gene>
<dbReference type="InterPro" id="IPR036390">
    <property type="entry name" value="WH_DNA-bd_sf"/>
</dbReference>
<feature type="domain" description="Transcription regulator PadR N-terminal" evidence="2">
    <location>
        <begin position="40"/>
        <end position="104"/>
    </location>
</feature>
<accession>A0A930Y8T4</accession>
<evidence type="ECO:0000313" key="4">
    <source>
        <dbReference type="Proteomes" id="UP000656804"/>
    </source>
</evidence>
<dbReference type="PANTHER" id="PTHR43252">
    <property type="entry name" value="TRANSCRIPTIONAL REGULATOR YQJI"/>
    <property type="match status" value="1"/>
</dbReference>
<feature type="compositionally biased region" description="Basic and acidic residues" evidence="1">
    <location>
        <begin position="1"/>
        <end position="19"/>
    </location>
</feature>
<name>A0A930Y8T4_9ACTN</name>
<dbReference type="PANTHER" id="PTHR43252:SF2">
    <property type="entry name" value="TRANSCRIPTION REGULATOR, PADR-LIKE FAMILY"/>
    <property type="match status" value="1"/>
</dbReference>
<reference evidence="3" key="1">
    <citation type="submission" date="2020-11" db="EMBL/GenBank/DDBJ databases">
        <title>Nocardioides sp. CBS4Y-1, whole genome shotgun sequence.</title>
        <authorList>
            <person name="Tuo L."/>
        </authorList>
    </citation>
    <scope>NUCLEOTIDE SEQUENCE</scope>
    <source>
        <strain evidence="3">CBS4Y-1</strain>
    </source>
</reference>
<feature type="compositionally biased region" description="Basic residues" evidence="1">
    <location>
        <begin position="20"/>
        <end position="31"/>
    </location>
</feature>
<evidence type="ECO:0000259" key="2">
    <source>
        <dbReference type="Pfam" id="PF03551"/>
    </source>
</evidence>
<dbReference type="Gene3D" id="1.10.10.10">
    <property type="entry name" value="Winged helix-like DNA-binding domain superfamily/Winged helix DNA-binding domain"/>
    <property type="match status" value="1"/>
</dbReference>
<dbReference type="SUPFAM" id="SSF46785">
    <property type="entry name" value="Winged helix' DNA-binding domain"/>
    <property type="match status" value="1"/>
</dbReference>
<dbReference type="RefSeq" id="WP_194504714.1">
    <property type="nucleotide sequence ID" value="NZ_JADIVZ010000012.1"/>
</dbReference>
<evidence type="ECO:0000313" key="3">
    <source>
        <dbReference type="EMBL" id="MBF4163447.1"/>
    </source>
</evidence>
<organism evidence="3 4">
    <name type="scientific">Nocardioides acrostichi</name>
    <dbReference type="NCBI Taxonomy" id="2784339"/>
    <lineage>
        <taxon>Bacteria</taxon>
        <taxon>Bacillati</taxon>
        <taxon>Actinomycetota</taxon>
        <taxon>Actinomycetes</taxon>
        <taxon>Propionibacteriales</taxon>
        <taxon>Nocardioidaceae</taxon>
        <taxon>Nocardioides</taxon>
    </lineage>
</organism>
<dbReference type="Proteomes" id="UP000656804">
    <property type="component" value="Unassembled WGS sequence"/>
</dbReference>